<sequence length="251" mass="27585">MNWVLNTIAYGDLVKNDNFGQLDMLQSIHETGFQTVELRSEYFDGSEEELRDLKTTSRDLGLKVFLSIPAPLFEAGKLNAKLDEFLALAQAVGAVQLKINLGRYDPATVADDMVVVNDKIATTGVVIVLENDNTPEMGSSDYFKGFLETYGNDQVGMCFDVGNFLFFQEDPVEAVKNVLPYIHYMHLKQVEEATQASLAGLSVGDVDITSILKLVDPAIPVAVECQYLASDVDEVAEQVKTDLSNTEASLD</sequence>
<protein>
    <submittedName>
        <fullName evidence="2">Sugar phosphate isomerase/epimerase</fullName>
    </submittedName>
</protein>
<dbReference type="AlphaFoldDB" id="A0A3N4GSF3"/>
<name>A0A3N4GSF3_9LACT</name>
<dbReference type="OrthoDB" id="2237247at2"/>
<dbReference type="EMBL" id="RKMG01000003">
    <property type="protein sequence ID" value="RPA63616.1"/>
    <property type="molecule type" value="Genomic_DNA"/>
</dbReference>
<evidence type="ECO:0000313" key="2">
    <source>
        <dbReference type="EMBL" id="RPA63616.1"/>
    </source>
</evidence>
<proteinExistence type="predicted"/>
<dbReference type="SUPFAM" id="SSF51658">
    <property type="entry name" value="Xylose isomerase-like"/>
    <property type="match status" value="1"/>
</dbReference>
<evidence type="ECO:0000313" key="3">
    <source>
        <dbReference type="Proteomes" id="UP000273977"/>
    </source>
</evidence>
<keyword evidence="3" id="KW-1185">Reference proteome</keyword>
<accession>A0A3N4GSF3</accession>
<dbReference type="PANTHER" id="PTHR12110">
    <property type="entry name" value="HYDROXYPYRUVATE ISOMERASE"/>
    <property type="match status" value="1"/>
</dbReference>
<reference evidence="2 3" key="1">
    <citation type="submission" date="2018-11" db="EMBL/GenBank/DDBJ databases">
        <title>Aerococcus sp. SJQ22, whole genome shotgun sequence.</title>
        <authorList>
            <person name="Sun L."/>
            <person name="Gao X."/>
            <person name="Chen W."/>
            <person name="Huang K."/>
        </authorList>
    </citation>
    <scope>NUCLEOTIDE SEQUENCE [LARGE SCALE GENOMIC DNA]</scope>
    <source>
        <strain evidence="2 3">SJQ22</strain>
    </source>
</reference>
<gene>
    <name evidence="2" type="ORF">EF384_01470</name>
</gene>
<comment type="caution">
    <text evidence="2">The sequence shown here is derived from an EMBL/GenBank/DDBJ whole genome shotgun (WGS) entry which is preliminary data.</text>
</comment>
<feature type="domain" description="Xylose isomerase-like TIM barrel" evidence="1">
    <location>
        <begin position="27"/>
        <end position="213"/>
    </location>
</feature>
<organism evidence="2 3">
    <name type="scientific">Aerococcus agrisoli</name>
    <dbReference type="NCBI Taxonomy" id="2487350"/>
    <lineage>
        <taxon>Bacteria</taxon>
        <taxon>Bacillati</taxon>
        <taxon>Bacillota</taxon>
        <taxon>Bacilli</taxon>
        <taxon>Lactobacillales</taxon>
        <taxon>Aerococcaceae</taxon>
        <taxon>Aerococcus</taxon>
    </lineage>
</organism>
<dbReference type="GO" id="GO:0016853">
    <property type="term" value="F:isomerase activity"/>
    <property type="evidence" value="ECO:0007669"/>
    <property type="project" value="UniProtKB-KW"/>
</dbReference>
<evidence type="ECO:0000259" key="1">
    <source>
        <dbReference type="Pfam" id="PF01261"/>
    </source>
</evidence>
<dbReference type="Proteomes" id="UP000273977">
    <property type="component" value="Unassembled WGS sequence"/>
</dbReference>
<dbReference type="InterPro" id="IPR036237">
    <property type="entry name" value="Xyl_isomerase-like_sf"/>
</dbReference>
<dbReference type="RefSeq" id="WP_123779218.1">
    <property type="nucleotide sequence ID" value="NZ_RKMG01000003.1"/>
</dbReference>
<dbReference type="InterPro" id="IPR050312">
    <property type="entry name" value="IolE/XylAMocC-like"/>
</dbReference>
<dbReference type="InterPro" id="IPR013022">
    <property type="entry name" value="Xyl_isomerase-like_TIM-brl"/>
</dbReference>
<dbReference type="Pfam" id="PF01261">
    <property type="entry name" value="AP_endonuc_2"/>
    <property type="match status" value="1"/>
</dbReference>
<keyword evidence="2" id="KW-0413">Isomerase</keyword>
<dbReference type="Gene3D" id="3.20.20.150">
    <property type="entry name" value="Divalent-metal-dependent TIM barrel enzymes"/>
    <property type="match status" value="1"/>
</dbReference>
<dbReference type="PANTHER" id="PTHR12110:SF53">
    <property type="entry name" value="BLR5974 PROTEIN"/>
    <property type="match status" value="1"/>
</dbReference>